<sequence>MPDGQGPEASVRAGDLGLDHVAALAGLDRADPGRLDLHRFLCLDAQKLVTVDLDRAEFGGVGHADEREGELAGRLRERQRRDLFGGDLGGDGAGDLGLLAAVGIGALVDGDQLQVGVDQLRHRLAVDCARPVDVDPVARSQEARHAGGDIDLDGEGALVGGEVGHDPGIDARNGDLGAEDRLVRLKGAQCGARPRLALEEGGKLRFGRALPRRQQVEGARGHLVGLDLGNVEIGDGEALAVFQGAPGDHDIGQRRDLRLHRHQHVALLLKLRQLSLEQVDRSAGQRDAESEDENDDEAHFSFPSVRDRDNPAGLGPAGGCRGTGDQCSGTRVV</sequence>
<evidence type="ECO:0000313" key="2">
    <source>
        <dbReference type="EMBL" id="MPL90992.1"/>
    </source>
</evidence>
<organism evidence="2">
    <name type="scientific">bioreactor metagenome</name>
    <dbReference type="NCBI Taxonomy" id="1076179"/>
    <lineage>
        <taxon>unclassified sequences</taxon>
        <taxon>metagenomes</taxon>
        <taxon>ecological metagenomes</taxon>
    </lineage>
</organism>
<accession>A0A644VK00</accession>
<evidence type="ECO:0000256" key="1">
    <source>
        <dbReference type="SAM" id="MobiDB-lite"/>
    </source>
</evidence>
<reference evidence="2" key="1">
    <citation type="submission" date="2019-08" db="EMBL/GenBank/DDBJ databases">
        <authorList>
            <person name="Kucharzyk K."/>
            <person name="Murdoch R.W."/>
            <person name="Higgins S."/>
            <person name="Loffler F."/>
        </authorList>
    </citation>
    <scope>NUCLEOTIDE SEQUENCE</scope>
</reference>
<gene>
    <name evidence="2" type="ORF">SDC9_37051</name>
</gene>
<feature type="region of interest" description="Disordered" evidence="1">
    <location>
        <begin position="280"/>
        <end position="333"/>
    </location>
</feature>
<protein>
    <submittedName>
        <fullName evidence="2">Uncharacterized protein</fullName>
    </submittedName>
</protein>
<comment type="caution">
    <text evidence="2">The sequence shown here is derived from an EMBL/GenBank/DDBJ whole genome shotgun (WGS) entry which is preliminary data.</text>
</comment>
<name>A0A644VK00_9ZZZZ</name>
<dbReference type="AlphaFoldDB" id="A0A644VK00"/>
<proteinExistence type="predicted"/>
<dbReference type="EMBL" id="VSSQ01000317">
    <property type="protein sequence ID" value="MPL90992.1"/>
    <property type="molecule type" value="Genomic_DNA"/>
</dbReference>